<feature type="compositionally biased region" description="Low complexity" evidence="5">
    <location>
        <begin position="780"/>
        <end position="795"/>
    </location>
</feature>
<dbReference type="InterPro" id="IPR000306">
    <property type="entry name" value="Znf_FYVE"/>
</dbReference>
<dbReference type="Pfam" id="PF11979">
    <property type="entry name" value="SARA_C"/>
    <property type="match status" value="1"/>
</dbReference>
<dbReference type="InterPro" id="IPR024608">
    <property type="entry name" value="SARA-like_SBD"/>
</dbReference>
<protein>
    <submittedName>
        <fullName evidence="7">Zinc finger FYVE domain-containing protein 9</fullName>
    </submittedName>
</protein>
<name>A0A8X6UVB6_NEPPI</name>
<dbReference type="Gene3D" id="3.30.500.40">
    <property type="match status" value="1"/>
</dbReference>
<dbReference type="PROSITE" id="PS50178">
    <property type="entry name" value="ZF_FYVE"/>
    <property type="match status" value="1"/>
</dbReference>
<keyword evidence="2 4" id="KW-0863">Zinc-finger</keyword>
<evidence type="ECO:0000256" key="5">
    <source>
        <dbReference type="SAM" id="MobiDB-lite"/>
    </source>
</evidence>
<comment type="caution">
    <text evidence="7">The sequence shown here is derived from an EMBL/GenBank/DDBJ whole genome shotgun (WGS) entry which is preliminary data.</text>
</comment>
<dbReference type="CDD" id="cd15729">
    <property type="entry name" value="FYVE_endofin"/>
    <property type="match status" value="1"/>
</dbReference>
<feature type="region of interest" description="Disordered" evidence="5">
    <location>
        <begin position="325"/>
        <end position="354"/>
    </location>
</feature>
<evidence type="ECO:0000313" key="7">
    <source>
        <dbReference type="EMBL" id="GFU60465.1"/>
    </source>
</evidence>
<evidence type="ECO:0000256" key="1">
    <source>
        <dbReference type="ARBA" id="ARBA00022723"/>
    </source>
</evidence>
<dbReference type="Pfam" id="PF01363">
    <property type="entry name" value="FYVE"/>
    <property type="match status" value="1"/>
</dbReference>
<dbReference type="InterPro" id="IPR017455">
    <property type="entry name" value="Znf_FYVE-rel"/>
</dbReference>
<dbReference type="Gene3D" id="3.30.40.10">
    <property type="entry name" value="Zinc/RING finger domain, C3HC4 (zinc finger)"/>
    <property type="match status" value="1"/>
</dbReference>
<dbReference type="OrthoDB" id="5872154at2759"/>
<accession>A0A8X6UVB6</accession>
<dbReference type="InterPro" id="IPR037145">
    <property type="entry name" value="SARA_Smad-bd_sf"/>
</dbReference>
<dbReference type="InterPro" id="IPR011011">
    <property type="entry name" value="Znf_FYVE_PHD"/>
</dbReference>
<dbReference type="GO" id="GO:0016197">
    <property type="term" value="P:endosomal transport"/>
    <property type="evidence" value="ECO:0007669"/>
    <property type="project" value="TreeGrafter"/>
</dbReference>
<dbReference type="PANTHER" id="PTHR46319">
    <property type="entry name" value="ZINC FINGER FYVE DOMAIN-CONTAINING PROTEIN"/>
    <property type="match status" value="1"/>
</dbReference>
<dbReference type="Pfam" id="PF11409">
    <property type="entry name" value="SARA"/>
    <property type="match status" value="1"/>
</dbReference>
<dbReference type="InterPro" id="IPR013083">
    <property type="entry name" value="Znf_RING/FYVE/PHD"/>
</dbReference>
<dbReference type="SMART" id="SM00064">
    <property type="entry name" value="FYVE"/>
    <property type="match status" value="1"/>
</dbReference>
<dbReference type="GO" id="GO:0008270">
    <property type="term" value="F:zinc ion binding"/>
    <property type="evidence" value="ECO:0007669"/>
    <property type="project" value="UniProtKB-KW"/>
</dbReference>
<dbReference type="Gene3D" id="4.10.720.10">
    <property type="entry name" value="Smad anchor for receptor activation, Smad-binding domain"/>
    <property type="match status" value="1"/>
</dbReference>
<keyword evidence="3" id="KW-0862">Zinc</keyword>
<dbReference type="EMBL" id="BMAW01040677">
    <property type="protein sequence ID" value="GFU60465.1"/>
    <property type="molecule type" value="Genomic_DNA"/>
</dbReference>
<dbReference type="PANTHER" id="PTHR46319:SF3">
    <property type="entry name" value="ZINC FINGER FYVE DOMAIN-CONTAINING PROTEIN"/>
    <property type="match status" value="1"/>
</dbReference>
<sequence>MEKYTIDIDKVLDEFEETEALKVHSEKQSDESVIEHCLVTNGSTLEEKFADNSWSGGVLCTSSTLVDKSISMLDCMSDSSLSFPKEGLKSPGQHLTSNFFSTFDSERNFSSGKVVSGSFTKTEIQCNKDEDGTSKHLSYDIFYKPRESDSYTVNKSSGYSHSVTCPSNNVAQQYVLNDCSPDEILCVSVEEKSVELNSHESQIEDVSQLSTDAIASSDFVFKENLAETNDYNDSESFPIAKKNNSLSIADVDSDVENIKNSENLCHPYQSKHLIDHELEKFSTPPQKDFEVQMNVNDDEKPNNADENSLLSEHGPFLCSETVNLHTGDLPKSIPENEQQSTVSKPSAEQTAKDNLDEVNDIQKKDQVDENASHENNFDFHGVDVHINNLNLENAFSVQDDDSGVSSTEDISGNSPPEIANAESVDSVVREKHNLTDRFLNTESSSFKICDANVSEEFQVLENSIISASQMTDKDVESQHEQSCNDENLYNKTDTDVKDASNVFTGARPKLDNSNGKSFGSEFQVKPVKHLDKESIVSGTVNAIETLVSLEKINLDNEIIDQKPENSDDSYISKQDFQFSAMKEIVNDDSVSDFNEKTDDKDIDGTITEKQVVDEKTLDYSEDNSNSNNMRDDCISPRLQRPTTLDLPSLLIASPEISDLSHSSCNDETLNDANDLPEASSVEPNISEFVPCVKQQPQIGIVKPYWIPDADALNCMHCGVKFTVIKRRHHCRGCGKVLCSRCCNQKAYLSYLNKEDRICQPCSDVLSSTLHSDQMPVPFDSQSSSSCGSSPNFSPSPQVPSSNFGDKSIWRPHPNNPDDYCSTIPPLQQIQSSEPRPPPTVMVPIGVLKRGNKPRREPKQVIFSDGIRPGGDLTDLTEPVETVPVYRRIGRKRVDKIISGDSKHGSFSIHQKNRKKKVIVSDGDGSLPPVVLTTASENDEKIDWNQIFERIQDDQQKAVSFALMKNMLLYVKVTKLDCCFGNECWCFTSHGLCTVGQDEIMVVLQKLPGEKNIPRDIFKLFTQVYDSASKGSTFDDLGHIIFPEQILGSSDLRGFLFVRPTFQCLSKLTVPNTPYLVAILIHKWEVPWAKVFPLRLMLRMGAECRYYPCALVSVRHRKPVYFEIGQTIMSVLADLRNFQFTIPVIPGLVVHMEEKKTCVNIPRNRYDKMMKVLNSNNVEHVLALGSNFSTEADSHLVCMQKEEGDYQTQAINIENTTRRVTGASFIVFSGALKSTSGLSAKFSIVEDGLLIQIPQETMVNLHMALREMRDLTIECGQINAVDPEELVIVQWTRDDKKFNIGVRSPIDGKSFEGVPNLRIHTSTDYAGENYLIRWTEVFFLDLDYDCGSAINNELLDPCRLAETVAQSCCMALTPYLDQLAEAELLKLGLRVTLDSQRDRVEYDIGSRGKALPALYMNALDSGLIPVILRLSGSTHSEKLSFELILHILIK</sequence>
<feature type="domain" description="FYVE-type" evidence="6">
    <location>
        <begin position="708"/>
        <end position="766"/>
    </location>
</feature>
<reference evidence="7" key="1">
    <citation type="submission" date="2020-08" db="EMBL/GenBank/DDBJ databases">
        <title>Multicomponent nature underlies the extraordinary mechanical properties of spider dragline silk.</title>
        <authorList>
            <person name="Kono N."/>
            <person name="Nakamura H."/>
            <person name="Mori M."/>
            <person name="Yoshida Y."/>
            <person name="Ohtoshi R."/>
            <person name="Malay A.D."/>
            <person name="Moran D.A.P."/>
            <person name="Tomita M."/>
            <person name="Numata K."/>
            <person name="Arakawa K."/>
        </authorList>
    </citation>
    <scope>NUCLEOTIDE SEQUENCE</scope>
</reference>
<feature type="compositionally biased region" description="Polar residues" evidence="5">
    <location>
        <begin position="824"/>
        <end position="833"/>
    </location>
</feature>
<dbReference type="FunFam" id="3.30.40.10:FF:000084">
    <property type="entry name" value="Zinc finger, FYVE domain-containing 9b"/>
    <property type="match status" value="1"/>
</dbReference>
<dbReference type="Gene3D" id="3.30.1360.220">
    <property type="entry name" value="Domain of unknown function (DUF3480), N-terminal subdomain"/>
    <property type="match status" value="2"/>
</dbReference>
<evidence type="ECO:0000256" key="3">
    <source>
        <dbReference type="ARBA" id="ARBA00022833"/>
    </source>
</evidence>
<evidence type="ECO:0000256" key="4">
    <source>
        <dbReference type="PROSITE-ProRule" id="PRU00091"/>
    </source>
</evidence>
<organism evidence="7 8">
    <name type="scientific">Nephila pilipes</name>
    <name type="common">Giant wood spider</name>
    <name type="synonym">Nephila maculata</name>
    <dbReference type="NCBI Taxonomy" id="299642"/>
    <lineage>
        <taxon>Eukaryota</taxon>
        <taxon>Metazoa</taxon>
        <taxon>Ecdysozoa</taxon>
        <taxon>Arthropoda</taxon>
        <taxon>Chelicerata</taxon>
        <taxon>Arachnida</taxon>
        <taxon>Araneae</taxon>
        <taxon>Araneomorphae</taxon>
        <taxon>Entelegynae</taxon>
        <taxon>Araneoidea</taxon>
        <taxon>Nephilidae</taxon>
        <taxon>Nephila</taxon>
    </lineage>
</organism>
<feature type="compositionally biased region" description="Polar residues" evidence="5">
    <location>
        <begin position="403"/>
        <end position="414"/>
    </location>
</feature>
<evidence type="ECO:0000259" key="6">
    <source>
        <dbReference type="PROSITE" id="PS50178"/>
    </source>
</evidence>
<dbReference type="GO" id="GO:0031901">
    <property type="term" value="C:early endosome membrane"/>
    <property type="evidence" value="ECO:0007669"/>
    <property type="project" value="TreeGrafter"/>
</dbReference>
<evidence type="ECO:0000313" key="8">
    <source>
        <dbReference type="Proteomes" id="UP000887013"/>
    </source>
</evidence>
<keyword evidence="8" id="KW-1185">Reference proteome</keyword>
<evidence type="ECO:0000256" key="2">
    <source>
        <dbReference type="ARBA" id="ARBA00022771"/>
    </source>
</evidence>
<proteinExistence type="predicted"/>
<feature type="region of interest" description="Disordered" evidence="5">
    <location>
        <begin position="772"/>
        <end position="839"/>
    </location>
</feature>
<feature type="compositionally biased region" description="Polar residues" evidence="5">
    <location>
        <begin position="335"/>
        <end position="349"/>
    </location>
</feature>
<feature type="region of interest" description="Disordered" evidence="5">
    <location>
        <begin position="615"/>
        <end position="636"/>
    </location>
</feature>
<feature type="region of interest" description="Disordered" evidence="5">
    <location>
        <begin position="398"/>
        <end position="418"/>
    </location>
</feature>
<dbReference type="SMART" id="SM01422">
    <property type="entry name" value="SARA"/>
    <property type="match status" value="1"/>
</dbReference>
<dbReference type="InterPro" id="IPR022557">
    <property type="entry name" value="SARA-like_C"/>
</dbReference>
<dbReference type="SMART" id="SM01421">
    <property type="entry name" value="DUF3480"/>
    <property type="match status" value="1"/>
</dbReference>
<dbReference type="Proteomes" id="UP000887013">
    <property type="component" value="Unassembled WGS sequence"/>
</dbReference>
<keyword evidence="1" id="KW-0479">Metal-binding</keyword>
<gene>
    <name evidence="7" type="primary">ZFYVE9</name>
    <name evidence="7" type="ORF">NPIL_193021</name>
</gene>
<dbReference type="SUPFAM" id="SSF57903">
    <property type="entry name" value="FYVE/PHD zinc finger"/>
    <property type="match status" value="1"/>
</dbReference>